<feature type="region of interest" description="Disordered" evidence="1">
    <location>
        <begin position="226"/>
        <end position="250"/>
    </location>
</feature>
<dbReference type="EMBL" id="CAJNJA010001801">
    <property type="protein sequence ID" value="CAE7161267.1"/>
    <property type="molecule type" value="Genomic_DNA"/>
</dbReference>
<reference evidence="2" key="1">
    <citation type="submission" date="2021-02" db="EMBL/GenBank/DDBJ databases">
        <authorList>
            <person name="Dougan E. K."/>
            <person name="Rhodes N."/>
            <person name="Thang M."/>
            <person name="Chan C."/>
        </authorList>
    </citation>
    <scope>NUCLEOTIDE SEQUENCE</scope>
</reference>
<feature type="compositionally biased region" description="Low complexity" evidence="1">
    <location>
        <begin position="277"/>
        <end position="302"/>
    </location>
</feature>
<evidence type="ECO:0000256" key="1">
    <source>
        <dbReference type="SAM" id="MobiDB-lite"/>
    </source>
</evidence>
<accession>A0A812ITN6</accession>
<evidence type="ECO:0000313" key="3">
    <source>
        <dbReference type="Proteomes" id="UP000601435"/>
    </source>
</evidence>
<feature type="region of interest" description="Disordered" evidence="1">
    <location>
        <begin position="162"/>
        <end position="194"/>
    </location>
</feature>
<proteinExistence type="predicted"/>
<dbReference type="OrthoDB" id="10626712at2759"/>
<feature type="region of interest" description="Disordered" evidence="1">
    <location>
        <begin position="274"/>
        <end position="323"/>
    </location>
</feature>
<gene>
    <name evidence="2" type="ORF">SNEC2469_LOCUS385</name>
</gene>
<dbReference type="Proteomes" id="UP000601435">
    <property type="component" value="Unassembled WGS sequence"/>
</dbReference>
<dbReference type="AlphaFoldDB" id="A0A812ITN6"/>
<feature type="compositionally biased region" description="Acidic residues" evidence="1">
    <location>
        <begin position="235"/>
        <end position="245"/>
    </location>
</feature>
<keyword evidence="3" id="KW-1185">Reference proteome</keyword>
<sequence>MDRAARRCREANLVIPDEIMIYFFFEHAQLSTERQANLLLRTSGEYDWKKMKQAVELLYQNVVVKSGAPGRNDPGHRGRPRGTHETHREEWDLWVRTPDWNATEDQLNNFLYDYDPVENLAECDLASDLPEDVARELHTCFQTHRENRQRLAKAVQARGFYVGGSSKGKSKGSKGASKGKGKSKGKKGSGKARGMSLDELKAKTTCAACGQVGHWRGDPQCRAKSANEASRAGADDLEGDADDWYGQEGDYTPEQWASWEAERYGYEDRYTYVASRPSPTSTSAPSAATTSGTTGETQSTETLDAEARAVARGINRVRGRSQG</sequence>
<protein>
    <recommendedName>
        <fullName evidence="4">CCHC-type domain-containing protein</fullName>
    </recommendedName>
</protein>
<comment type="caution">
    <text evidence="2">The sequence shown here is derived from an EMBL/GenBank/DDBJ whole genome shotgun (WGS) entry which is preliminary data.</text>
</comment>
<name>A0A812ITN6_9DINO</name>
<organism evidence="2 3">
    <name type="scientific">Symbiodinium necroappetens</name>
    <dbReference type="NCBI Taxonomy" id="1628268"/>
    <lineage>
        <taxon>Eukaryota</taxon>
        <taxon>Sar</taxon>
        <taxon>Alveolata</taxon>
        <taxon>Dinophyceae</taxon>
        <taxon>Suessiales</taxon>
        <taxon>Symbiodiniaceae</taxon>
        <taxon>Symbiodinium</taxon>
    </lineage>
</organism>
<evidence type="ECO:0000313" key="2">
    <source>
        <dbReference type="EMBL" id="CAE7161267.1"/>
    </source>
</evidence>
<feature type="compositionally biased region" description="Basic residues" evidence="1">
    <location>
        <begin position="168"/>
        <end position="190"/>
    </location>
</feature>
<evidence type="ECO:0008006" key="4">
    <source>
        <dbReference type="Google" id="ProtNLM"/>
    </source>
</evidence>